<dbReference type="InterPro" id="IPR011993">
    <property type="entry name" value="PH-like_dom_sf"/>
</dbReference>
<dbReference type="PANTHER" id="PTHR47544">
    <property type="entry name" value="RHO GUANINE NUCLEOTIDE EXCHANGE FACTOR 4"/>
    <property type="match status" value="1"/>
</dbReference>
<dbReference type="STRING" id="137246.A0A401RZN8"/>
<feature type="compositionally biased region" description="Basic and acidic residues" evidence="4">
    <location>
        <begin position="20"/>
        <end position="35"/>
    </location>
</feature>
<reference evidence="6 7" key="1">
    <citation type="journal article" date="2018" name="Nat. Ecol. Evol.">
        <title>Shark genomes provide insights into elasmobranch evolution and the origin of vertebrates.</title>
        <authorList>
            <person name="Hara Y"/>
            <person name="Yamaguchi K"/>
            <person name="Onimaru K"/>
            <person name="Kadota M"/>
            <person name="Koyanagi M"/>
            <person name="Keeley SD"/>
            <person name="Tatsumi K"/>
            <person name="Tanaka K"/>
            <person name="Motone F"/>
            <person name="Kageyama Y"/>
            <person name="Nozu R"/>
            <person name="Adachi N"/>
            <person name="Nishimura O"/>
            <person name="Nakagawa R"/>
            <person name="Tanegashima C"/>
            <person name="Kiyatake I"/>
            <person name="Matsumoto R"/>
            <person name="Murakumo K"/>
            <person name="Nishida K"/>
            <person name="Terakita A"/>
            <person name="Kuratani S"/>
            <person name="Sato K"/>
            <person name="Hyodo S Kuraku.S."/>
        </authorList>
    </citation>
    <scope>NUCLEOTIDE SEQUENCE [LARGE SCALE GENOMIC DNA]</scope>
</reference>
<evidence type="ECO:0000256" key="1">
    <source>
        <dbReference type="ARBA" id="ARBA00004496"/>
    </source>
</evidence>
<dbReference type="GO" id="GO:0005085">
    <property type="term" value="F:guanyl-nucleotide exchange factor activity"/>
    <property type="evidence" value="ECO:0007669"/>
    <property type="project" value="UniProtKB-KW"/>
</dbReference>
<dbReference type="GO" id="GO:0005737">
    <property type="term" value="C:cytoplasm"/>
    <property type="evidence" value="ECO:0007669"/>
    <property type="project" value="UniProtKB-SubCell"/>
</dbReference>
<evidence type="ECO:0000313" key="7">
    <source>
        <dbReference type="Proteomes" id="UP000287033"/>
    </source>
</evidence>
<name>A0A401RZN8_CHIPU</name>
<dbReference type="Gene3D" id="1.20.900.10">
    <property type="entry name" value="Dbl homology (DH) domain"/>
    <property type="match status" value="1"/>
</dbReference>
<evidence type="ECO:0000256" key="3">
    <source>
        <dbReference type="ARBA" id="ARBA00022658"/>
    </source>
</evidence>
<protein>
    <recommendedName>
        <fullName evidence="5">DH domain-containing protein</fullName>
    </recommendedName>
</protein>
<evidence type="ECO:0000256" key="2">
    <source>
        <dbReference type="ARBA" id="ARBA00022490"/>
    </source>
</evidence>
<evidence type="ECO:0000313" key="6">
    <source>
        <dbReference type="EMBL" id="GCC23612.1"/>
    </source>
</evidence>
<comment type="caution">
    <text evidence="6">The sequence shown here is derived from an EMBL/GenBank/DDBJ whole genome shotgun (WGS) entry which is preliminary data.</text>
</comment>
<dbReference type="SUPFAM" id="SSF50729">
    <property type="entry name" value="PH domain-like"/>
    <property type="match status" value="1"/>
</dbReference>
<dbReference type="PANTHER" id="PTHR47544:SF3">
    <property type="entry name" value="RHO GUANINE NUCLEOTIDE EXCHANGE FACTOR 4 ISOFORM X1"/>
    <property type="match status" value="1"/>
</dbReference>
<dbReference type="InterPro" id="IPR035899">
    <property type="entry name" value="DBL_dom_sf"/>
</dbReference>
<proteinExistence type="predicted"/>
<gene>
    <name evidence="6" type="ORF">chiPu_0002010</name>
</gene>
<dbReference type="EMBL" id="BEZZ01000034">
    <property type="protein sequence ID" value="GCC23612.1"/>
    <property type="molecule type" value="Genomic_DNA"/>
</dbReference>
<evidence type="ECO:0000259" key="5">
    <source>
        <dbReference type="PROSITE" id="PS50010"/>
    </source>
</evidence>
<evidence type="ECO:0000256" key="4">
    <source>
        <dbReference type="SAM" id="MobiDB-lite"/>
    </source>
</evidence>
<organism evidence="6 7">
    <name type="scientific">Chiloscyllium punctatum</name>
    <name type="common">Brownbanded bambooshark</name>
    <name type="synonym">Hemiscyllium punctatum</name>
    <dbReference type="NCBI Taxonomy" id="137246"/>
    <lineage>
        <taxon>Eukaryota</taxon>
        <taxon>Metazoa</taxon>
        <taxon>Chordata</taxon>
        <taxon>Craniata</taxon>
        <taxon>Vertebrata</taxon>
        <taxon>Chondrichthyes</taxon>
        <taxon>Elasmobranchii</taxon>
        <taxon>Galeomorphii</taxon>
        <taxon>Galeoidea</taxon>
        <taxon>Orectolobiformes</taxon>
        <taxon>Hemiscylliidae</taxon>
        <taxon>Chiloscyllium</taxon>
    </lineage>
</organism>
<dbReference type="SUPFAM" id="SSF48065">
    <property type="entry name" value="DBL homology domain (DH-domain)"/>
    <property type="match status" value="1"/>
</dbReference>
<dbReference type="Pfam" id="PF00621">
    <property type="entry name" value="RhoGEF"/>
    <property type="match status" value="1"/>
</dbReference>
<sequence>MFFSVSKQAEEQQAIPSEVRNPENDSLKYGQKEDTAETEDESIDQNTQSISKPETLILEPSRDPVESHNDLIISEMLASLSILEEKEATVMKKHRAMRHGNKIIHGLSEIFELDSNERGMIEFLDVTAEEAPPPPPPPPIQARLTAQERKRGNIVQEILNSERDYVKNLRDIYEGYYKQCQKAKDLFPHARLKTLFSNIVDIYKTHKKLLQELEWRYKPNKPHLSEFGSCFLDQNAGFLKYAEYCNNHVNALAEWAKLIVVEKYAYFFEVCRRSQQMMSLPFDGFLIMPVQKICKYPLLLSELLKATPPEHRDYKNVEAAIVAMKKVLNAINNQKADDNEDTLTKLQNIISGWQDLLHRNALYFKARIDIDKSIVKDVNDGRDEEFDCRVRNAIKLKSKFEDKPSKLFFTKNLADKQLWLHAFEQERKVSEGELEAEESYYDFPALNVSTVTQEQLSFLAQPKRRQSSFWRKFENKPTTIKE</sequence>
<dbReference type="CDD" id="cd00160">
    <property type="entry name" value="RhoGEF"/>
    <property type="match status" value="1"/>
</dbReference>
<keyword evidence="2" id="KW-0963">Cytoplasm</keyword>
<dbReference type="Proteomes" id="UP000287033">
    <property type="component" value="Unassembled WGS sequence"/>
</dbReference>
<dbReference type="OrthoDB" id="660555at2759"/>
<comment type="subcellular location">
    <subcellularLocation>
        <location evidence="1">Cytoplasm</location>
    </subcellularLocation>
</comment>
<dbReference type="OMA" id="HRAMRHG"/>
<accession>A0A401RZN8</accession>
<feature type="region of interest" description="Disordered" evidence="4">
    <location>
        <begin position="1"/>
        <end position="64"/>
    </location>
</feature>
<dbReference type="InterPro" id="IPR000219">
    <property type="entry name" value="DH_dom"/>
</dbReference>
<dbReference type="SMART" id="SM00325">
    <property type="entry name" value="RhoGEF"/>
    <property type="match status" value="1"/>
</dbReference>
<keyword evidence="3" id="KW-0344">Guanine-nucleotide releasing factor</keyword>
<dbReference type="Gene3D" id="2.30.29.30">
    <property type="entry name" value="Pleckstrin-homology domain (PH domain)/Phosphotyrosine-binding domain (PTB)"/>
    <property type="match status" value="1"/>
</dbReference>
<dbReference type="PROSITE" id="PS50010">
    <property type="entry name" value="DH_2"/>
    <property type="match status" value="1"/>
</dbReference>
<keyword evidence="7" id="KW-1185">Reference proteome</keyword>
<dbReference type="AlphaFoldDB" id="A0A401RZN8"/>
<feature type="domain" description="DH" evidence="5">
    <location>
        <begin position="150"/>
        <end position="334"/>
    </location>
</feature>